<proteinExistence type="predicted"/>
<evidence type="ECO:0000259" key="3">
    <source>
        <dbReference type="PROSITE" id="PS50076"/>
    </source>
</evidence>
<gene>
    <name evidence="4" type="ORF">DFQ45_11726</name>
</gene>
<dbReference type="AlphaFoldDB" id="A0A4R6TUU2"/>
<protein>
    <submittedName>
        <fullName evidence="4">DnaJ like chaperone protein</fullName>
    </submittedName>
</protein>
<evidence type="ECO:0000313" key="4">
    <source>
        <dbReference type="EMBL" id="TDQ34778.1"/>
    </source>
</evidence>
<dbReference type="InterPro" id="IPR036869">
    <property type="entry name" value="J_dom_sf"/>
</dbReference>
<keyword evidence="2" id="KW-1133">Transmembrane helix</keyword>
<name>A0A4R6TUU2_9GAMM</name>
<keyword evidence="5" id="KW-1185">Reference proteome</keyword>
<dbReference type="Gene3D" id="1.10.3680.10">
    <property type="entry name" value="TerB-like"/>
    <property type="match status" value="1"/>
</dbReference>
<feature type="domain" description="J" evidence="3">
    <location>
        <begin position="199"/>
        <end position="266"/>
    </location>
</feature>
<dbReference type="InterPro" id="IPR001623">
    <property type="entry name" value="DnaJ_domain"/>
</dbReference>
<keyword evidence="2" id="KW-0812">Transmembrane</keyword>
<dbReference type="SUPFAM" id="SSF46565">
    <property type="entry name" value="Chaperone J-domain"/>
    <property type="match status" value="1"/>
</dbReference>
<sequence>MIWPAVLVFVLAITGWWLASIPGLLLGTLLGVWLDRRLGNKGWSRLQNMLPAGRPAGKAASASQVQFMLLGHLAKLHGRVLPAHIQQARVEMRRLGLDGYPYQAAIAAFNQGKGMELKALRRDLQRAFRQDLAAEQLLLSAWRLVWAQGRADREQYQALKQCAGWLSVGTGRLLQLEQQVKPQSRPASGMRVRLDERDRALRLLGLQPPVEDFSRVRQAYRRLLSEHHPDRLIGAGASEEQVQRANEKTRALHDAYSVLRRYYQSR</sequence>
<dbReference type="Gene3D" id="1.10.287.110">
    <property type="entry name" value="DnaJ domain"/>
    <property type="match status" value="1"/>
</dbReference>
<dbReference type="PROSITE" id="PS50076">
    <property type="entry name" value="DNAJ_2"/>
    <property type="match status" value="1"/>
</dbReference>
<keyword evidence="1" id="KW-0143">Chaperone</keyword>
<dbReference type="RefSeq" id="WP_101497867.1">
    <property type="nucleotide sequence ID" value="NZ_LNJZ01000009.1"/>
</dbReference>
<keyword evidence="2" id="KW-0472">Membrane</keyword>
<dbReference type="SUPFAM" id="SSF158682">
    <property type="entry name" value="TerB-like"/>
    <property type="match status" value="1"/>
</dbReference>
<evidence type="ECO:0000313" key="5">
    <source>
        <dbReference type="Proteomes" id="UP000294575"/>
    </source>
</evidence>
<dbReference type="Proteomes" id="UP000294575">
    <property type="component" value="Unassembled WGS sequence"/>
</dbReference>
<organism evidence="4 5">
    <name type="scientific">Thiopseudomonas denitrificans</name>
    <dbReference type="NCBI Taxonomy" id="1501432"/>
    <lineage>
        <taxon>Bacteria</taxon>
        <taxon>Pseudomonadati</taxon>
        <taxon>Pseudomonadota</taxon>
        <taxon>Gammaproteobacteria</taxon>
        <taxon>Pseudomonadales</taxon>
        <taxon>Pseudomonadaceae</taxon>
        <taxon>Thiopseudomonas</taxon>
    </lineage>
</organism>
<dbReference type="CDD" id="cd06257">
    <property type="entry name" value="DnaJ"/>
    <property type="match status" value="1"/>
</dbReference>
<feature type="transmembrane region" description="Helical" evidence="2">
    <location>
        <begin position="6"/>
        <end position="34"/>
    </location>
</feature>
<accession>A0A4R6TUU2</accession>
<evidence type="ECO:0000256" key="1">
    <source>
        <dbReference type="ARBA" id="ARBA00023186"/>
    </source>
</evidence>
<reference evidence="4 5" key="1">
    <citation type="submission" date="2019-03" db="EMBL/GenBank/DDBJ databases">
        <title>Genomic Encyclopedia of Type Strains, Phase IV (KMG-IV): sequencing the most valuable type-strain genomes for metagenomic binning, comparative biology and taxonomic classification.</title>
        <authorList>
            <person name="Goeker M."/>
        </authorList>
    </citation>
    <scope>NUCLEOTIDE SEQUENCE [LARGE SCALE GENOMIC DNA]</scope>
    <source>
        <strain evidence="4 5">DSM 28679</strain>
    </source>
</reference>
<comment type="caution">
    <text evidence="4">The sequence shown here is derived from an EMBL/GenBank/DDBJ whole genome shotgun (WGS) entry which is preliminary data.</text>
</comment>
<dbReference type="InterPro" id="IPR029024">
    <property type="entry name" value="TerB-like"/>
</dbReference>
<dbReference type="SMART" id="SM00271">
    <property type="entry name" value="DnaJ"/>
    <property type="match status" value="1"/>
</dbReference>
<evidence type="ECO:0000256" key="2">
    <source>
        <dbReference type="SAM" id="Phobius"/>
    </source>
</evidence>
<dbReference type="OrthoDB" id="9782583at2"/>
<dbReference type="EMBL" id="SNYK01000017">
    <property type="protein sequence ID" value="TDQ34778.1"/>
    <property type="molecule type" value="Genomic_DNA"/>
</dbReference>